<dbReference type="PANTHER" id="PTHR33841:SF1">
    <property type="entry name" value="DNA METHYLTRANSFERASE A"/>
    <property type="match status" value="1"/>
</dbReference>
<proteinExistence type="predicted"/>
<sequence>MKNDKFNSTHIKSQFGTYETNQIARSVHRHLSHSSSGRSKADVINERNSKKADAVARTFYQDYQQVRNDLFAHLQAQNSDLNAYVILEKTQKVLERIVMVCFCEDHGLLSHNGCREAIQAARQPVDPNGTKAWHRLNRVFDFLYHKNLELAAGTSYLTTDHVLDQLTVRDAIFPSIEKLTGYDYAAELDVSVLGHMFEQSIHDMEYIKTELLGHRSEPERGIRNQNGIFYTSSGVAEQLLEETLYSWIEDRRAEIVKRLSGDGQGTLQEAVSTGYEKMQLTVNQKMTLYRELRQQLNSVTILDPAAGSGALLNSAFDRLVLEREKLTQKLAKLQEGQVASSHDNWQILHRNLYGVDLHEESIGIARLSLWLKSGHKYDEWTSLQDNLKTGNSIIDQSDVSDKAFNWHEAFPAIMNDGGFDIIIANPPYVFTRDEGLIQKEKSYFKSRYHLSAYQLNTYLLFIERSYELLKEGGWLGFIVPNNWLTIDSCRKMRRFLLQHTGNLKIINMHGRMFADAAIDTCLLIFQKTAPTTVKLGEYINERLEIVAEVEPEQLLNEQSIINISLMKNERVHEVMNRIEAGHFKLASVATVKSGLLAYEVGRGNPAQTRNMKENRIYHSARPLDETYWMYLEGKDVRRYSLDWHGTWLKYGPNLAARRHEALFTLPRILVRQIPAKSMYAISAAYAEKEMLNDRNANNIIDFQKDPLFLLGVLNSKITTFWFIHKFDKFQRRTFPQFKVKDLKMFPIPDVSESEMKRLSKAVDQMLHVQRQKSEKLQPMGKLIQKEKQLNEQIDQYAAAAFGLSDEDVRLIDDRLASFLE</sequence>
<evidence type="ECO:0000313" key="12">
    <source>
        <dbReference type="Proteomes" id="UP001597178"/>
    </source>
</evidence>
<dbReference type="PROSITE" id="PS00092">
    <property type="entry name" value="N6_MTASE"/>
    <property type="match status" value="1"/>
</dbReference>
<dbReference type="Proteomes" id="UP001597178">
    <property type="component" value="Unassembled WGS sequence"/>
</dbReference>
<evidence type="ECO:0000259" key="9">
    <source>
        <dbReference type="Pfam" id="PF07669"/>
    </source>
</evidence>
<protein>
    <recommendedName>
        <fullName evidence="1">site-specific DNA-methyltransferase (adenine-specific)</fullName>
        <ecNumber evidence="1">2.1.1.72</ecNumber>
    </recommendedName>
</protein>
<dbReference type="PANTHER" id="PTHR33841">
    <property type="entry name" value="DNA METHYLTRANSFERASE YEEA-RELATED"/>
    <property type="match status" value="1"/>
</dbReference>
<evidence type="ECO:0000256" key="8">
    <source>
        <dbReference type="SAM" id="MobiDB-lite"/>
    </source>
</evidence>
<accession>A0ABW3ZWA0</accession>
<dbReference type="Pfam" id="PF07669">
    <property type="entry name" value="Eco57I"/>
    <property type="match status" value="1"/>
</dbReference>
<evidence type="ECO:0000256" key="7">
    <source>
        <dbReference type="ARBA" id="ARBA00047942"/>
    </source>
</evidence>
<comment type="catalytic activity">
    <reaction evidence="7">
        <text>a 2'-deoxyadenosine in DNA + S-adenosyl-L-methionine = an N(6)-methyl-2'-deoxyadenosine in DNA + S-adenosyl-L-homocysteine + H(+)</text>
        <dbReference type="Rhea" id="RHEA:15197"/>
        <dbReference type="Rhea" id="RHEA-COMP:12418"/>
        <dbReference type="Rhea" id="RHEA-COMP:12419"/>
        <dbReference type="ChEBI" id="CHEBI:15378"/>
        <dbReference type="ChEBI" id="CHEBI:57856"/>
        <dbReference type="ChEBI" id="CHEBI:59789"/>
        <dbReference type="ChEBI" id="CHEBI:90615"/>
        <dbReference type="ChEBI" id="CHEBI:90616"/>
        <dbReference type="EC" id="2.1.1.72"/>
    </reaction>
</comment>
<keyword evidence="6" id="KW-0238">DNA-binding</keyword>
<feature type="region of interest" description="Disordered" evidence="8">
    <location>
        <begin position="29"/>
        <end position="48"/>
    </location>
</feature>
<dbReference type="InterPro" id="IPR029063">
    <property type="entry name" value="SAM-dependent_MTases_sf"/>
</dbReference>
<keyword evidence="4" id="KW-0949">S-adenosyl-L-methionine</keyword>
<evidence type="ECO:0000259" key="10">
    <source>
        <dbReference type="Pfam" id="PF12950"/>
    </source>
</evidence>
<dbReference type="Pfam" id="PF12950">
    <property type="entry name" value="TaqI_C"/>
    <property type="match status" value="1"/>
</dbReference>
<feature type="domain" description="TaqI-like C-terminal specificity" evidence="10">
    <location>
        <begin position="629"/>
        <end position="747"/>
    </location>
</feature>
<evidence type="ECO:0000256" key="2">
    <source>
        <dbReference type="ARBA" id="ARBA00022603"/>
    </source>
</evidence>
<evidence type="ECO:0000256" key="5">
    <source>
        <dbReference type="ARBA" id="ARBA00022747"/>
    </source>
</evidence>
<keyword evidence="3" id="KW-0808">Transferase</keyword>
<dbReference type="InterPro" id="IPR025931">
    <property type="entry name" value="TaqI_C"/>
</dbReference>
<comment type="caution">
    <text evidence="11">The sequence shown here is derived from an EMBL/GenBank/DDBJ whole genome shotgun (WGS) entry which is preliminary data.</text>
</comment>
<dbReference type="EC" id="2.1.1.72" evidence="1"/>
<dbReference type="InterPro" id="IPR050953">
    <property type="entry name" value="N4_N6_ade-DNA_methylase"/>
</dbReference>
<dbReference type="InterPro" id="IPR023135">
    <property type="entry name" value="N6_DNA_MeTrfase_TaqI_C"/>
</dbReference>
<dbReference type="InterPro" id="IPR011639">
    <property type="entry name" value="MethylTrfase_TaqI-like_dom"/>
</dbReference>
<evidence type="ECO:0000256" key="3">
    <source>
        <dbReference type="ARBA" id="ARBA00022679"/>
    </source>
</evidence>
<evidence type="ECO:0000256" key="6">
    <source>
        <dbReference type="ARBA" id="ARBA00023125"/>
    </source>
</evidence>
<evidence type="ECO:0000256" key="1">
    <source>
        <dbReference type="ARBA" id="ARBA00011900"/>
    </source>
</evidence>
<dbReference type="PRINTS" id="PR00507">
    <property type="entry name" value="N12N6MTFRASE"/>
</dbReference>
<dbReference type="Gene3D" id="3.40.50.150">
    <property type="entry name" value="Vaccinia Virus protein VP39"/>
    <property type="match status" value="1"/>
</dbReference>
<dbReference type="GO" id="GO:0032259">
    <property type="term" value="P:methylation"/>
    <property type="evidence" value="ECO:0007669"/>
    <property type="project" value="UniProtKB-KW"/>
</dbReference>
<dbReference type="RefSeq" id="WP_382401169.1">
    <property type="nucleotide sequence ID" value="NZ_JBHTNH010000027.1"/>
</dbReference>
<evidence type="ECO:0000256" key="4">
    <source>
        <dbReference type="ARBA" id="ARBA00022691"/>
    </source>
</evidence>
<reference evidence="12" key="1">
    <citation type="journal article" date="2019" name="Int. J. Syst. Evol. Microbiol.">
        <title>The Global Catalogue of Microorganisms (GCM) 10K type strain sequencing project: providing services to taxonomists for standard genome sequencing and annotation.</title>
        <authorList>
            <consortium name="The Broad Institute Genomics Platform"/>
            <consortium name="The Broad Institute Genome Sequencing Center for Infectious Disease"/>
            <person name="Wu L."/>
            <person name="Ma J."/>
        </authorList>
    </citation>
    <scope>NUCLEOTIDE SEQUENCE [LARGE SCALE GENOMIC DNA]</scope>
    <source>
        <strain evidence="12">CCUG 54822</strain>
    </source>
</reference>
<feature type="domain" description="Type II methyltransferase M.TaqI-like" evidence="9">
    <location>
        <begin position="351"/>
        <end position="509"/>
    </location>
</feature>
<dbReference type="InterPro" id="IPR002052">
    <property type="entry name" value="DNA_methylase_N6_adenine_CS"/>
</dbReference>
<keyword evidence="12" id="KW-1185">Reference proteome</keyword>
<gene>
    <name evidence="11" type="ORF">ACFQ4A_12770</name>
</gene>
<name>A0ABW3ZWA0_9BACI</name>
<dbReference type="SUPFAM" id="SSF53335">
    <property type="entry name" value="S-adenosyl-L-methionine-dependent methyltransferases"/>
    <property type="match status" value="1"/>
</dbReference>
<dbReference type="EMBL" id="JBHTNH010000027">
    <property type="protein sequence ID" value="MFD1362529.1"/>
    <property type="molecule type" value="Genomic_DNA"/>
</dbReference>
<feature type="compositionally biased region" description="Basic and acidic residues" evidence="8">
    <location>
        <begin position="39"/>
        <end position="48"/>
    </location>
</feature>
<keyword evidence="2 11" id="KW-0489">Methyltransferase</keyword>
<dbReference type="Gene3D" id="3.90.220.10">
    <property type="entry name" value="Adenine-n6-DNA-methyltransferase Taqi, Chain A, domain 2"/>
    <property type="match status" value="1"/>
</dbReference>
<evidence type="ECO:0000313" key="11">
    <source>
        <dbReference type="EMBL" id="MFD1362529.1"/>
    </source>
</evidence>
<keyword evidence="5" id="KW-0680">Restriction system</keyword>
<dbReference type="GO" id="GO:0008168">
    <property type="term" value="F:methyltransferase activity"/>
    <property type="evidence" value="ECO:0007669"/>
    <property type="project" value="UniProtKB-KW"/>
</dbReference>
<organism evidence="11 12">
    <name type="scientific">Lentibacillus salinarum</name>
    <dbReference type="NCBI Taxonomy" id="446820"/>
    <lineage>
        <taxon>Bacteria</taxon>
        <taxon>Bacillati</taxon>
        <taxon>Bacillota</taxon>
        <taxon>Bacilli</taxon>
        <taxon>Bacillales</taxon>
        <taxon>Bacillaceae</taxon>
        <taxon>Lentibacillus</taxon>
    </lineage>
</organism>